<organism evidence="1 2">
    <name type="scientific">Dissophora globulifera</name>
    <dbReference type="NCBI Taxonomy" id="979702"/>
    <lineage>
        <taxon>Eukaryota</taxon>
        <taxon>Fungi</taxon>
        <taxon>Fungi incertae sedis</taxon>
        <taxon>Mucoromycota</taxon>
        <taxon>Mortierellomycotina</taxon>
        <taxon>Mortierellomycetes</taxon>
        <taxon>Mortierellales</taxon>
        <taxon>Mortierellaceae</taxon>
        <taxon>Dissophora</taxon>
    </lineage>
</organism>
<dbReference type="Gene3D" id="3.90.1200.10">
    <property type="match status" value="1"/>
</dbReference>
<dbReference type="SUPFAM" id="SSF56112">
    <property type="entry name" value="Protein kinase-like (PK-like)"/>
    <property type="match status" value="1"/>
</dbReference>
<keyword evidence="2" id="KW-1185">Reference proteome</keyword>
<dbReference type="AlphaFoldDB" id="A0A9P6R2V1"/>
<accession>A0A9P6R2V1</accession>
<protein>
    <submittedName>
        <fullName evidence="1">Uncharacterized protein</fullName>
    </submittedName>
</protein>
<reference evidence="1" key="1">
    <citation type="journal article" date="2020" name="Fungal Divers.">
        <title>Resolving the Mortierellaceae phylogeny through synthesis of multi-gene phylogenetics and phylogenomics.</title>
        <authorList>
            <person name="Vandepol N."/>
            <person name="Liber J."/>
            <person name="Desiro A."/>
            <person name="Na H."/>
            <person name="Kennedy M."/>
            <person name="Barry K."/>
            <person name="Grigoriev I.V."/>
            <person name="Miller A.N."/>
            <person name="O'Donnell K."/>
            <person name="Stajich J.E."/>
            <person name="Bonito G."/>
        </authorList>
    </citation>
    <scope>NUCLEOTIDE SEQUENCE</scope>
    <source>
        <strain evidence="1">REB-010B</strain>
    </source>
</reference>
<dbReference type="EMBL" id="JAAAIP010000938">
    <property type="protein sequence ID" value="KAG0311352.1"/>
    <property type="molecule type" value="Genomic_DNA"/>
</dbReference>
<feature type="non-terminal residue" evidence="1">
    <location>
        <position position="1"/>
    </location>
</feature>
<dbReference type="OrthoDB" id="424465at2759"/>
<dbReference type="Proteomes" id="UP000738325">
    <property type="component" value="Unassembled WGS sequence"/>
</dbReference>
<gene>
    <name evidence="1" type="ORF">BGZ99_010238</name>
</gene>
<dbReference type="InterPro" id="IPR011009">
    <property type="entry name" value="Kinase-like_dom_sf"/>
</dbReference>
<evidence type="ECO:0000313" key="1">
    <source>
        <dbReference type="EMBL" id="KAG0311352.1"/>
    </source>
</evidence>
<proteinExistence type="predicted"/>
<name>A0A9P6R2V1_9FUNG</name>
<evidence type="ECO:0000313" key="2">
    <source>
        <dbReference type="Proteomes" id="UP000738325"/>
    </source>
</evidence>
<comment type="caution">
    <text evidence="1">The sequence shown here is derived from an EMBL/GenBank/DDBJ whole genome shotgun (WGS) entry which is preliminary data.</text>
</comment>
<sequence length="211" mass="23669">IHTLDPAWLLEEGSGQTHINHRESLHYTQDCLQSAVLNHSRWRAFPKHLLELMHAYLPKNASEIFNPSRGDPVATLVHGDVNPGNVLGFQESTSTSDTRAVFQPTSLIDYGDAVFLGDPLIDIVSVFVTILNCRRDWENGGALSAYWAALTKSSVLPQTGARLAKRCMWHALLWPSEGLSMHLTRCMPEIGEMSSWEEVEDAVFGWWAKTR</sequence>